<evidence type="ECO:0000313" key="2">
    <source>
        <dbReference type="Proteomes" id="UP001602245"/>
    </source>
</evidence>
<dbReference type="Proteomes" id="UP001602245">
    <property type="component" value="Unassembled WGS sequence"/>
</dbReference>
<dbReference type="InterPro" id="IPR011044">
    <property type="entry name" value="Quino_amine_DH_bsu"/>
</dbReference>
<proteinExistence type="predicted"/>
<accession>A0ABW6WBD0</accession>
<sequence length="366" mass="37860">MRAWLRPATALVIVAGLLGGCGLSSRESDCPGGKVAPVSGGASSGRPAVADALWVADGAGSVRSLDSTGKVTGGVSVPGTEPRLTPALVPGGGKLWVYRYDTGDLALIDPVAARAVRRLNVPPAQPLVDNQVLWGHGFLWIVQPGTLWRISTTGRYTQTPLPAGFSPGAAAVTERWLWLGAGKHLLRIDPGRPDAFAEAAFPEYVGELSYAGNGLTAIGVNSPTVRRLNPDTGAVVGETRLPHDELALSLAGGWAVGNCGDVVRLTDGLTVRVSDISQDLPSVVALGDLWVGDEVTSEIVRIDGETGRVRARIPFTAADPDDPAFNLIAGPGSVWVVDGGVSRIDPAANTVTRILPPTAGANVVAF</sequence>
<protein>
    <submittedName>
        <fullName evidence="1">Uncharacterized protein</fullName>
    </submittedName>
</protein>
<name>A0ABW6WBD0_9ACTN</name>
<reference evidence="1 2" key="1">
    <citation type="submission" date="2024-10" db="EMBL/GenBank/DDBJ databases">
        <title>The Natural Products Discovery Center: Release of the First 8490 Sequenced Strains for Exploring Actinobacteria Biosynthetic Diversity.</title>
        <authorList>
            <person name="Kalkreuter E."/>
            <person name="Kautsar S.A."/>
            <person name="Yang D."/>
            <person name="Bader C.D."/>
            <person name="Teijaro C.N."/>
            <person name="Fluegel L."/>
            <person name="Davis C.M."/>
            <person name="Simpson J.R."/>
            <person name="Lauterbach L."/>
            <person name="Steele A.D."/>
            <person name="Gui C."/>
            <person name="Meng S."/>
            <person name="Li G."/>
            <person name="Viehrig K."/>
            <person name="Ye F."/>
            <person name="Su P."/>
            <person name="Kiefer A.F."/>
            <person name="Nichols A."/>
            <person name="Cepeda A.J."/>
            <person name="Yan W."/>
            <person name="Fan B."/>
            <person name="Jiang Y."/>
            <person name="Adhikari A."/>
            <person name="Zheng C.-J."/>
            <person name="Schuster L."/>
            <person name="Cowan T.M."/>
            <person name="Smanski M.J."/>
            <person name="Chevrette M.G."/>
            <person name="De Carvalho L.P.S."/>
            <person name="Shen B."/>
        </authorList>
    </citation>
    <scope>NUCLEOTIDE SEQUENCE [LARGE SCALE GENOMIC DNA]</scope>
    <source>
        <strain evidence="1 2">NPDC000087</strain>
    </source>
</reference>
<evidence type="ECO:0000313" key="1">
    <source>
        <dbReference type="EMBL" id="MFF5290629.1"/>
    </source>
</evidence>
<organism evidence="1 2">
    <name type="scientific">Paractinoplanes globisporus</name>
    <dbReference type="NCBI Taxonomy" id="113565"/>
    <lineage>
        <taxon>Bacteria</taxon>
        <taxon>Bacillati</taxon>
        <taxon>Actinomycetota</taxon>
        <taxon>Actinomycetes</taxon>
        <taxon>Micromonosporales</taxon>
        <taxon>Micromonosporaceae</taxon>
        <taxon>Paractinoplanes</taxon>
    </lineage>
</organism>
<dbReference type="InterPro" id="IPR015943">
    <property type="entry name" value="WD40/YVTN_repeat-like_dom_sf"/>
</dbReference>
<dbReference type="Gene3D" id="2.130.10.10">
    <property type="entry name" value="YVTN repeat-like/Quinoprotein amine dehydrogenase"/>
    <property type="match status" value="1"/>
</dbReference>
<comment type="caution">
    <text evidence="1">The sequence shown here is derived from an EMBL/GenBank/DDBJ whole genome shotgun (WGS) entry which is preliminary data.</text>
</comment>
<dbReference type="EMBL" id="JBIAZU010000002">
    <property type="protein sequence ID" value="MFF5290629.1"/>
    <property type="molecule type" value="Genomic_DNA"/>
</dbReference>
<dbReference type="RefSeq" id="WP_157295496.1">
    <property type="nucleotide sequence ID" value="NZ_JBIAZU010000002.1"/>
</dbReference>
<dbReference type="SUPFAM" id="SSF50969">
    <property type="entry name" value="YVTN repeat-like/Quinoprotein amine dehydrogenase"/>
    <property type="match status" value="1"/>
</dbReference>
<keyword evidence="2" id="KW-1185">Reference proteome</keyword>
<dbReference type="PROSITE" id="PS51257">
    <property type="entry name" value="PROKAR_LIPOPROTEIN"/>
    <property type="match status" value="1"/>
</dbReference>
<gene>
    <name evidence="1" type="ORF">ACFY35_14380</name>
</gene>